<name>A0ABQ4CMD8_9ACTN</name>
<dbReference type="Proteomes" id="UP000604117">
    <property type="component" value="Unassembled WGS sequence"/>
</dbReference>
<accession>A0ABQ4CMD8</accession>
<organism evidence="1 2">
    <name type="scientific">Asanoa siamensis</name>
    <dbReference type="NCBI Taxonomy" id="926357"/>
    <lineage>
        <taxon>Bacteria</taxon>
        <taxon>Bacillati</taxon>
        <taxon>Actinomycetota</taxon>
        <taxon>Actinomycetes</taxon>
        <taxon>Micromonosporales</taxon>
        <taxon>Micromonosporaceae</taxon>
        <taxon>Asanoa</taxon>
    </lineage>
</organism>
<gene>
    <name evidence="1" type="ORF">Asi02nite_19660</name>
</gene>
<sequence length="169" mass="17916">MLSRRFVSVAVAVLVLPFFLGGPVAARAGAPAQPAPSVDHTDPTKGTHLRLGLLLSKGSVTPTLQEIDRGFTSSLRTGTGPLVLRLRDSAGAVLDTLTMDDPLVRRVYDAKREMHGTATRKEATIVVDLPVIDTAVVVEVTHQGRRIGTLDVGSLIQACQGRPLPCAFS</sequence>
<dbReference type="EMBL" id="BONE01000011">
    <property type="protein sequence ID" value="GIF72448.1"/>
    <property type="molecule type" value="Genomic_DNA"/>
</dbReference>
<reference evidence="1 2" key="1">
    <citation type="submission" date="2021-01" db="EMBL/GenBank/DDBJ databases">
        <title>Whole genome shotgun sequence of Asanoa siamensis NBRC 107932.</title>
        <authorList>
            <person name="Komaki H."/>
            <person name="Tamura T."/>
        </authorList>
    </citation>
    <scope>NUCLEOTIDE SEQUENCE [LARGE SCALE GENOMIC DNA]</scope>
    <source>
        <strain evidence="1 2">NBRC 107932</strain>
    </source>
</reference>
<comment type="caution">
    <text evidence="1">The sequence shown here is derived from an EMBL/GenBank/DDBJ whole genome shotgun (WGS) entry which is preliminary data.</text>
</comment>
<dbReference type="RefSeq" id="WP_203711942.1">
    <property type="nucleotide sequence ID" value="NZ_BONE01000011.1"/>
</dbReference>
<evidence type="ECO:0000313" key="1">
    <source>
        <dbReference type="EMBL" id="GIF72448.1"/>
    </source>
</evidence>
<evidence type="ECO:0000313" key="2">
    <source>
        <dbReference type="Proteomes" id="UP000604117"/>
    </source>
</evidence>
<proteinExistence type="predicted"/>
<protein>
    <submittedName>
        <fullName evidence="1">Uncharacterized protein</fullName>
    </submittedName>
</protein>
<keyword evidence="2" id="KW-1185">Reference proteome</keyword>